<dbReference type="CDD" id="cd05326">
    <property type="entry name" value="secoisolariciresinol-DH_like_SDR_c"/>
    <property type="match status" value="1"/>
</dbReference>
<name>A0AA38C329_TAXCH</name>
<dbReference type="EMBL" id="JAHRHJ020003813">
    <property type="protein sequence ID" value="KAH9289099.1"/>
    <property type="molecule type" value="Genomic_DNA"/>
</dbReference>
<gene>
    <name evidence="12" type="ORF">KI387_033216</name>
</gene>
<evidence type="ECO:0000256" key="6">
    <source>
        <dbReference type="ARBA" id="ARBA00023002"/>
    </source>
</evidence>
<feature type="non-terminal residue" evidence="12">
    <location>
        <position position="1"/>
    </location>
</feature>
<comment type="similarity">
    <text evidence="1">Belongs to the short-chain dehydrogenases/reductases (SDR) family.</text>
</comment>
<organism evidence="12 13">
    <name type="scientific">Taxus chinensis</name>
    <name type="common">Chinese yew</name>
    <name type="synonym">Taxus wallichiana var. chinensis</name>
    <dbReference type="NCBI Taxonomy" id="29808"/>
    <lineage>
        <taxon>Eukaryota</taxon>
        <taxon>Viridiplantae</taxon>
        <taxon>Streptophyta</taxon>
        <taxon>Embryophyta</taxon>
        <taxon>Tracheophyta</taxon>
        <taxon>Spermatophyta</taxon>
        <taxon>Pinopsida</taxon>
        <taxon>Pinidae</taxon>
        <taxon>Conifers II</taxon>
        <taxon>Cupressales</taxon>
        <taxon>Taxaceae</taxon>
        <taxon>Taxus</taxon>
    </lineage>
</organism>
<sequence>MFFHGFICIYVVDLASCADKGYLETVRKACEEIGCFRIINHGIAPDVLCNADLLCRDVFSLPTETNKKNVSPVPFASYVGGIPFLPFYESLAIDNPDQEAIKDFALLMWPHGNPNFWEGFPALFPSGILSADVFARYCRRRDYNVIYICATDEYGTATETKAMKENSTPKQICDSSSFSVTNLLNVPSSGHVSGYQMNSNTSSCGGIDESGVSQCVSNVTEMNPPTRTFTKLSMVMTVEEGEGEKNNQAERTMSTPVVHGRLEGKIAIITGGAAGIGEATVRLFTKHGAKVIIADIADNEGQKVAESLSPLATYIHCDVSKEQDVKAAVDFAMEKHGKLDVMFNNAGTGDSHRKSVADYEMEEFDRVMEVNAKGVMHGIKHEARVMIPNRKGCIISTASVAGISGGLCAYAYTASKHAVIGLTKNGAAELGKYGIRVNCVSPSGVATELVMGFTRTHDPAEVEGFLNGTSNLKGVTLKTEDIAEAALYLASDESKYVSGHNLVVDGGFTVVNHNWGLY</sequence>
<dbReference type="SUPFAM" id="SSF52374">
    <property type="entry name" value="Nucleotidylyl transferase"/>
    <property type="match status" value="1"/>
</dbReference>
<dbReference type="PROSITE" id="PS00061">
    <property type="entry name" value="ADH_SHORT"/>
    <property type="match status" value="1"/>
</dbReference>
<dbReference type="Pfam" id="PF14226">
    <property type="entry name" value="DIOX_N"/>
    <property type="match status" value="1"/>
</dbReference>
<feature type="chain" id="PRO_5041350047" evidence="9">
    <location>
        <begin position="18"/>
        <end position="518"/>
    </location>
</feature>
<feature type="signal peptide" evidence="9">
    <location>
        <begin position="1"/>
        <end position="17"/>
    </location>
</feature>
<keyword evidence="3 8" id="KW-0547">Nucleotide-binding</keyword>
<dbReference type="GO" id="GO:0006418">
    <property type="term" value="P:tRNA aminoacylation for protein translation"/>
    <property type="evidence" value="ECO:0007669"/>
    <property type="project" value="InterPro"/>
</dbReference>
<evidence type="ECO:0000256" key="3">
    <source>
        <dbReference type="ARBA" id="ARBA00022741"/>
    </source>
</evidence>
<evidence type="ECO:0000256" key="1">
    <source>
        <dbReference type="ARBA" id="ARBA00006484"/>
    </source>
</evidence>
<dbReference type="Proteomes" id="UP000824469">
    <property type="component" value="Unassembled WGS sequence"/>
</dbReference>
<keyword evidence="5 8" id="KW-0648">Protein biosynthesis</keyword>
<reference evidence="12 13" key="1">
    <citation type="journal article" date="2021" name="Nat. Plants">
        <title>The Taxus genome provides insights into paclitaxel biosynthesis.</title>
        <authorList>
            <person name="Xiong X."/>
            <person name="Gou J."/>
            <person name="Liao Q."/>
            <person name="Li Y."/>
            <person name="Zhou Q."/>
            <person name="Bi G."/>
            <person name="Li C."/>
            <person name="Du R."/>
            <person name="Wang X."/>
            <person name="Sun T."/>
            <person name="Guo L."/>
            <person name="Liang H."/>
            <person name="Lu P."/>
            <person name="Wu Y."/>
            <person name="Zhang Z."/>
            <person name="Ro D.K."/>
            <person name="Shang Y."/>
            <person name="Huang S."/>
            <person name="Yan J."/>
        </authorList>
    </citation>
    <scope>NUCLEOTIDE SEQUENCE [LARGE SCALE GENOMIC DNA]</scope>
    <source>
        <strain evidence="12">Ta-2019</strain>
    </source>
</reference>
<evidence type="ECO:0000256" key="4">
    <source>
        <dbReference type="ARBA" id="ARBA00022840"/>
    </source>
</evidence>
<dbReference type="InterPro" id="IPR036291">
    <property type="entry name" value="NAD(P)-bd_dom_sf"/>
</dbReference>
<evidence type="ECO:0000256" key="7">
    <source>
        <dbReference type="ARBA" id="ARBA00023146"/>
    </source>
</evidence>
<dbReference type="InterPro" id="IPR045309">
    <property type="entry name" value="ABA2-like"/>
</dbReference>
<keyword evidence="2 8" id="KW-0436">Ligase</keyword>
<dbReference type="PANTHER" id="PTHR43180">
    <property type="entry name" value="3-OXOACYL-(ACYL-CARRIER-PROTEIN) REDUCTASE (AFU_ORTHOLOGUE AFUA_6G11210)"/>
    <property type="match status" value="1"/>
</dbReference>
<dbReference type="NCBIfam" id="NF005559">
    <property type="entry name" value="PRK07231.1"/>
    <property type="match status" value="1"/>
</dbReference>
<dbReference type="InterPro" id="IPR002347">
    <property type="entry name" value="SDR_fam"/>
</dbReference>
<keyword evidence="6" id="KW-0560">Oxidoreductase</keyword>
<dbReference type="FunFam" id="3.40.50.720:FF:000084">
    <property type="entry name" value="Short-chain dehydrogenase reductase"/>
    <property type="match status" value="1"/>
</dbReference>
<proteinExistence type="inferred from homology"/>
<dbReference type="InterPro" id="IPR015413">
    <property type="entry name" value="Methionyl/Leucyl_tRNA_Synth"/>
</dbReference>
<keyword evidence="7 8" id="KW-0030">Aminoacyl-tRNA synthetase</keyword>
<accession>A0AA38C329</accession>
<evidence type="ECO:0000313" key="12">
    <source>
        <dbReference type="EMBL" id="KAH9289099.1"/>
    </source>
</evidence>
<keyword evidence="9" id="KW-0732">Signal</keyword>
<dbReference type="AlphaFoldDB" id="A0AA38C329"/>
<dbReference type="InterPro" id="IPR026992">
    <property type="entry name" value="DIOX_N"/>
</dbReference>
<dbReference type="InterPro" id="IPR014729">
    <property type="entry name" value="Rossmann-like_a/b/a_fold"/>
</dbReference>
<dbReference type="Pfam" id="PF13561">
    <property type="entry name" value="adh_short_C2"/>
    <property type="match status" value="1"/>
</dbReference>
<dbReference type="PRINTS" id="PR00081">
    <property type="entry name" value="GDHRDH"/>
</dbReference>
<dbReference type="SUPFAM" id="SSF51197">
    <property type="entry name" value="Clavaminate synthase-like"/>
    <property type="match status" value="1"/>
</dbReference>
<dbReference type="Pfam" id="PF09334">
    <property type="entry name" value="tRNA-synt_1g"/>
    <property type="match status" value="1"/>
</dbReference>
<feature type="domain" description="Methionyl/Leucyl tRNA synthetase" evidence="10">
    <location>
        <begin position="128"/>
        <end position="182"/>
    </location>
</feature>
<dbReference type="PRINTS" id="PR00080">
    <property type="entry name" value="SDRFAMILY"/>
</dbReference>
<dbReference type="Gene3D" id="3.40.50.720">
    <property type="entry name" value="NAD(P)-binding Rossmann-like Domain"/>
    <property type="match status" value="1"/>
</dbReference>
<dbReference type="GO" id="GO:0004812">
    <property type="term" value="F:aminoacyl-tRNA ligase activity"/>
    <property type="evidence" value="ECO:0007669"/>
    <property type="project" value="UniProtKB-KW"/>
</dbReference>
<evidence type="ECO:0000256" key="9">
    <source>
        <dbReference type="SAM" id="SignalP"/>
    </source>
</evidence>
<dbReference type="Gene3D" id="3.40.50.620">
    <property type="entry name" value="HUPs"/>
    <property type="match status" value="1"/>
</dbReference>
<comment type="similarity">
    <text evidence="8">Belongs to the class-I aminoacyl-tRNA synthetase family.</text>
</comment>
<evidence type="ECO:0000256" key="2">
    <source>
        <dbReference type="ARBA" id="ARBA00022598"/>
    </source>
</evidence>
<dbReference type="GO" id="GO:0005524">
    <property type="term" value="F:ATP binding"/>
    <property type="evidence" value="ECO:0007669"/>
    <property type="project" value="UniProtKB-KW"/>
</dbReference>
<comment type="caution">
    <text evidence="12">The sequence shown here is derived from an EMBL/GenBank/DDBJ whole genome shotgun (WGS) entry which is preliminary data.</text>
</comment>
<dbReference type="PANTHER" id="PTHR43180:SF30">
    <property type="entry name" value="MOMILACTONE A SYNTHASE"/>
    <property type="match status" value="1"/>
</dbReference>
<evidence type="ECO:0000313" key="13">
    <source>
        <dbReference type="Proteomes" id="UP000824469"/>
    </source>
</evidence>
<evidence type="ECO:0000259" key="10">
    <source>
        <dbReference type="Pfam" id="PF09334"/>
    </source>
</evidence>
<keyword evidence="13" id="KW-1185">Reference proteome</keyword>
<evidence type="ECO:0000256" key="5">
    <source>
        <dbReference type="ARBA" id="ARBA00022917"/>
    </source>
</evidence>
<dbReference type="InterPro" id="IPR020904">
    <property type="entry name" value="Sc_DH/Rdtase_CS"/>
</dbReference>
<keyword evidence="4 8" id="KW-0067">ATP-binding</keyword>
<protein>
    <submittedName>
        <fullName evidence="12">Uncharacterized protein</fullName>
    </submittedName>
</protein>
<dbReference type="GO" id="GO:0016616">
    <property type="term" value="F:oxidoreductase activity, acting on the CH-OH group of donors, NAD or NADP as acceptor"/>
    <property type="evidence" value="ECO:0007669"/>
    <property type="project" value="InterPro"/>
</dbReference>
<feature type="domain" description="Non-haem dioxygenase N-terminal" evidence="11">
    <location>
        <begin position="11"/>
        <end position="78"/>
    </location>
</feature>
<dbReference type="SUPFAM" id="SSF51735">
    <property type="entry name" value="NAD(P)-binding Rossmann-fold domains"/>
    <property type="match status" value="1"/>
</dbReference>
<evidence type="ECO:0000259" key="11">
    <source>
        <dbReference type="Pfam" id="PF14226"/>
    </source>
</evidence>
<evidence type="ECO:0000256" key="8">
    <source>
        <dbReference type="RuleBase" id="RU363039"/>
    </source>
</evidence>